<dbReference type="Proteomes" id="UP000265366">
    <property type="component" value="Unassembled WGS sequence"/>
</dbReference>
<dbReference type="NCBIfam" id="TIGR01352">
    <property type="entry name" value="tonB_Cterm"/>
    <property type="match status" value="1"/>
</dbReference>
<evidence type="ECO:0000256" key="3">
    <source>
        <dbReference type="ARBA" id="ARBA00022448"/>
    </source>
</evidence>
<accession>A0A3A1P3K1</accession>
<evidence type="ECO:0000256" key="5">
    <source>
        <dbReference type="ARBA" id="ARBA00022519"/>
    </source>
</evidence>
<feature type="region of interest" description="Disordered" evidence="10">
    <location>
        <begin position="85"/>
        <end position="168"/>
    </location>
</feature>
<comment type="similarity">
    <text evidence="2">Belongs to the TonB family.</text>
</comment>
<dbReference type="GO" id="GO:0015031">
    <property type="term" value="P:protein transport"/>
    <property type="evidence" value="ECO:0007669"/>
    <property type="project" value="UniProtKB-KW"/>
</dbReference>
<dbReference type="Gene3D" id="3.30.1150.10">
    <property type="match status" value="1"/>
</dbReference>
<dbReference type="GO" id="GO:0098797">
    <property type="term" value="C:plasma membrane protein complex"/>
    <property type="evidence" value="ECO:0007669"/>
    <property type="project" value="TreeGrafter"/>
</dbReference>
<evidence type="ECO:0000256" key="9">
    <source>
        <dbReference type="ARBA" id="ARBA00023136"/>
    </source>
</evidence>
<evidence type="ECO:0000313" key="13">
    <source>
        <dbReference type="EMBL" id="RIV80918.1"/>
    </source>
</evidence>
<feature type="compositionally biased region" description="Pro residues" evidence="10">
    <location>
        <begin position="88"/>
        <end position="102"/>
    </location>
</feature>
<dbReference type="InterPro" id="IPR006260">
    <property type="entry name" value="TonB/TolA_C"/>
</dbReference>
<comment type="subcellular location">
    <subcellularLocation>
        <location evidence="1">Cell inner membrane</location>
        <topology evidence="1">Single-pass membrane protein</topology>
        <orientation evidence="1">Periplasmic side</orientation>
    </subcellularLocation>
</comment>
<keyword evidence="9 11" id="KW-0472">Membrane</keyword>
<dbReference type="AlphaFoldDB" id="A0A3A1P3K1"/>
<keyword evidence="7" id="KW-0653">Protein transport</keyword>
<name>A0A3A1P3K1_9SPHN</name>
<dbReference type="GO" id="GO:0031992">
    <property type="term" value="F:energy transducer activity"/>
    <property type="evidence" value="ECO:0007669"/>
    <property type="project" value="TreeGrafter"/>
</dbReference>
<proteinExistence type="inferred from homology"/>
<reference evidence="13 14" key="1">
    <citation type="submission" date="2018-08" db="EMBL/GenBank/DDBJ databases">
        <title>Erythrobacter zhengii sp.nov., a bacterium isolated from deep-sea sediment.</title>
        <authorList>
            <person name="Fang C."/>
            <person name="Wu Y.-H."/>
            <person name="Sun C."/>
            <person name="Wang H."/>
            <person name="Cheng H."/>
            <person name="Meng F.-X."/>
            <person name="Wang C.-S."/>
            <person name="Xu X.-W."/>
        </authorList>
    </citation>
    <scope>NUCLEOTIDE SEQUENCE [LARGE SCALE GENOMIC DNA]</scope>
    <source>
        <strain evidence="13 14">CCTCC AB 2015396</strain>
    </source>
</reference>
<evidence type="ECO:0000256" key="10">
    <source>
        <dbReference type="SAM" id="MobiDB-lite"/>
    </source>
</evidence>
<dbReference type="PANTHER" id="PTHR33446">
    <property type="entry name" value="PROTEIN TONB-RELATED"/>
    <property type="match status" value="1"/>
</dbReference>
<dbReference type="RefSeq" id="WP_119594654.1">
    <property type="nucleotide sequence ID" value="NZ_QXFM01000140.1"/>
</dbReference>
<sequence length="263" mass="28384">MTLLHFAEEEPADAIGDAYASYTPVAQVPETFTDQGGYTGHGTGERSFGLILTIGLHVVVLGAFLINWGVSYVQQEETTLSVFDVAPPAAPPEPASETPPGPEQVQQEKPVPQPVRPEIEPPAIRIPRNTPITLPDIQPAPDPAPPVEQTTAPESRPAPPAPQVSNAAPTWQGRVLAALNQKKRYPAAAQRRREQGVPWVRFVMNRQGEVLSVTLERSSGFRALDDEAVRLPTRAAPLPAPPEEVTGQTIELVVPIEFFVGGR</sequence>
<comment type="caution">
    <text evidence="13">The sequence shown here is derived from an EMBL/GenBank/DDBJ whole genome shotgun (WGS) entry which is preliminary data.</text>
</comment>
<dbReference type="PROSITE" id="PS52015">
    <property type="entry name" value="TONB_CTD"/>
    <property type="match status" value="1"/>
</dbReference>
<dbReference type="InterPro" id="IPR037682">
    <property type="entry name" value="TonB_C"/>
</dbReference>
<dbReference type="SUPFAM" id="SSF74653">
    <property type="entry name" value="TolA/TonB C-terminal domain"/>
    <property type="match status" value="1"/>
</dbReference>
<dbReference type="InterPro" id="IPR051045">
    <property type="entry name" value="TonB-dependent_transducer"/>
</dbReference>
<dbReference type="OrthoDB" id="9792439at2"/>
<evidence type="ECO:0000256" key="2">
    <source>
        <dbReference type="ARBA" id="ARBA00006555"/>
    </source>
</evidence>
<dbReference type="Pfam" id="PF03544">
    <property type="entry name" value="TonB_C"/>
    <property type="match status" value="1"/>
</dbReference>
<feature type="transmembrane region" description="Helical" evidence="11">
    <location>
        <begin position="48"/>
        <end position="70"/>
    </location>
</feature>
<dbReference type="EMBL" id="QXFM01000140">
    <property type="protein sequence ID" value="RIV80918.1"/>
    <property type="molecule type" value="Genomic_DNA"/>
</dbReference>
<organism evidence="13 14">
    <name type="scientific">Aurantiacibacter xanthus</name>
    <dbReference type="NCBI Taxonomy" id="1784712"/>
    <lineage>
        <taxon>Bacteria</taxon>
        <taxon>Pseudomonadati</taxon>
        <taxon>Pseudomonadota</taxon>
        <taxon>Alphaproteobacteria</taxon>
        <taxon>Sphingomonadales</taxon>
        <taxon>Erythrobacteraceae</taxon>
        <taxon>Aurantiacibacter</taxon>
    </lineage>
</organism>
<evidence type="ECO:0000256" key="7">
    <source>
        <dbReference type="ARBA" id="ARBA00022927"/>
    </source>
</evidence>
<keyword evidence="4" id="KW-1003">Cell membrane</keyword>
<evidence type="ECO:0000259" key="12">
    <source>
        <dbReference type="PROSITE" id="PS52015"/>
    </source>
</evidence>
<gene>
    <name evidence="13" type="ORF">D2V17_18640</name>
</gene>
<evidence type="ECO:0000256" key="8">
    <source>
        <dbReference type="ARBA" id="ARBA00022989"/>
    </source>
</evidence>
<feature type="domain" description="TonB C-terminal" evidence="12">
    <location>
        <begin position="170"/>
        <end position="263"/>
    </location>
</feature>
<evidence type="ECO:0000256" key="11">
    <source>
        <dbReference type="SAM" id="Phobius"/>
    </source>
</evidence>
<keyword evidence="8 11" id="KW-1133">Transmembrane helix</keyword>
<dbReference type="PANTHER" id="PTHR33446:SF2">
    <property type="entry name" value="PROTEIN TONB"/>
    <property type="match status" value="1"/>
</dbReference>
<evidence type="ECO:0000313" key="14">
    <source>
        <dbReference type="Proteomes" id="UP000265366"/>
    </source>
</evidence>
<keyword evidence="5" id="KW-0997">Cell inner membrane</keyword>
<evidence type="ECO:0000256" key="1">
    <source>
        <dbReference type="ARBA" id="ARBA00004383"/>
    </source>
</evidence>
<evidence type="ECO:0000256" key="6">
    <source>
        <dbReference type="ARBA" id="ARBA00022692"/>
    </source>
</evidence>
<keyword evidence="14" id="KW-1185">Reference proteome</keyword>
<keyword evidence="6 11" id="KW-0812">Transmembrane</keyword>
<keyword evidence="3" id="KW-0813">Transport</keyword>
<evidence type="ECO:0000256" key="4">
    <source>
        <dbReference type="ARBA" id="ARBA00022475"/>
    </source>
</evidence>
<protein>
    <submittedName>
        <fullName evidence="13">Energy transducer TonB</fullName>
    </submittedName>
</protein>
<dbReference type="GO" id="GO:0055085">
    <property type="term" value="P:transmembrane transport"/>
    <property type="evidence" value="ECO:0007669"/>
    <property type="project" value="InterPro"/>
</dbReference>